<gene>
    <name evidence="2" type="ORF">PFLCHA0_c03570</name>
</gene>
<dbReference type="KEGG" id="pprc:PFLCHA0_c03570"/>
<name>A0A2C9EER9_PSEPH</name>
<reference evidence="3" key="1">
    <citation type="journal article" date="2014" name="Genome Announc.">
        <title>Full-genome sequence of the plant growth-promoting bacterium Pseudomonas protegens CHA0.</title>
        <authorList>
            <person name="Jousset A."/>
            <person name="Schuldes J."/>
            <person name="Keel C."/>
            <person name="Maurhofer M."/>
            <person name="Daniel R."/>
            <person name="Scheu S."/>
            <person name="Thuermer A."/>
        </authorList>
    </citation>
    <scope>NUCLEOTIDE SEQUENCE [LARGE SCALE GENOMIC DNA]</scope>
    <source>
        <strain evidence="3">DSM 19095 / LMG 27888 / CFBP 6595 / CHA0</strain>
    </source>
</reference>
<keyword evidence="1" id="KW-0472">Membrane</keyword>
<evidence type="ECO:0000256" key="1">
    <source>
        <dbReference type="SAM" id="Phobius"/>
    </source>
</evidence>
<evidence type="ECO:0000313" key="2">
    <source>
        <dbReference type="EMBL" id="AGL82157.1"/>
    </source>
</evidence>
<dbReference type="EMBL" id="CP003190">
    <property type="protein sequence ID" value="AGL82157.1"/>
    <property type="molecule type" value="Genomic_DNA"/>
</dbReference>
<proteinExistence type="predicted"/>
<protein>
    <submittedName>
        <fullName evidence="2">Uncharacterized protein</fullName>
    </submittedName>
</protein>
<accession>A0A2C9EER9</accession>
<dbReference type="AlphaFoldDB" id="A0A2C9EER9"/>
<keyword evidence="1" id="KW-1133">Transmembrane helix</keyword>
<evidence type="ECO:0000313" key="3">
    <source>
        <dbReference type="Proteomes" id="UP000013940"/>
    </source>
</evidence>
<dbReference type="Proteomes" id="UP000013940">
    <property type="component" value="Chromosome"/>
</dbReference>
<feature type="transmembrane region" description="Helical" evidence="1">
    <location>
        <begin position="43"/>
        <end position="65"/>
    </location>
</feature>
<feature type="transmembrane region" description="Helical" evidence="1">
    <location>
        <begin position="98"/>
        <end position="122"/>
    </location>
</feature>
<organism evidence="2 3">
    <name type="scientific">Pseudomonas protegens (strain DSM 19095 / LMG 27888 / CFBP 6595 / CHA0)</name>
    <dbReference type="NCBI Taxonomy" id="1124983"/>
    <lineage>
        <taxon>Bacteria</taxon>
        <taxon>Pseudomonadati</taxon>
        <taxon>Pseudomonadota</taxon>
        <taxon>Gammaproteobacteria</taxon>
        <taxon>Pseudomonadales</taxon>
        <taxon>Pseudomonadaceae</taxon>
        <taxon>Pseudomonas</taxon>
    </lineage>
</organism>
<dbReference type="HOGENOM" id="CLU_2118989_0_0_6"/>
<sequence>MGPPGSKVAGIRPSGRKGTALVNQKRTRVRLPHPQPGKTRSGAWFFLLIGSVLLALTALLGWTLVSALLDGQIVTSNRAGPKLAYSQALQPTKFYIELLWQGTSTLLLGALAVAALWIARVLMGAQKNRR</sequence>
<keyword evidence="1" id="KW-0812">Transmembrane</keyword>